<keyword evidence="2" id="KW-1185">Reference proteome</keyword>
<comment type="caution">
    <text evidence="1">The sequence shown here is derived from an EMBL/GenBank/DDBJ whole genome shotgun (WGS) entry which is preliminary data.</text>
</comment>
<accession>A0AAD3D2J3</accession>
<dbReference type="Proteomes" id="UP001054902">
    <property type="component" value="Unassembled WGS sequence"/>
</dbReference>
<organism evidence="1 2">
    <name type="scientific">Chaetoceros tenuissimus</name>
    <dbReference type="NCBI Taxonomy" id="426638"/>
    <lineage>
        <taxon>Eukaryota</taxon>
        <taxon>Sar</taxon>
        <taxon>Stramenopiles</taxon>
        <taxon>Ochrophyta</taxon>
        <taxon>Bacillariophyta</taxon>
        <taxon>Coscinodiscophyceae</taxon>
        <taxon>Chaetocerotophycidae</taxon>
        <taxon>Chaetocerotales</taxon>
        <taxon>Chaetocerotaceae</taxon>
        <taxon>Chaetoceros</taxon>
    </lineage>
</organism>
<reference evidence="1 2" key="1">
    <citation type="journal article" date="2021" name="Sci. Rep.">
        <title>The genome of the diatom Chaetoceros tenuissimus carries an ancient integrated fragment of an extant virus.</title>
        <authorList>
            <person name="Hongo Y."/>
            <person name="Kimura K."/>
            <person name="Takaki Y."/>
            <person name="Yoshida Y."/>
            <person name="Baba S."/>
            <person name="Kobayashi G."/>
            <person name="Nagasaki K."/>
            <person name="Hano T."/>
            <person name="Tomaru Y."/>
        </authorList>
    </citation>
    <scope>NUCLEOTIDE SEQUENCE [LARGE SCALE GENOMIC DNA]</scope>
    <source>
        <strain evidence="1 2">NIES-3715</strain>
    </source>
</reference>
<proteinExistence type="predicted"/>
<evidence type="ECO:0000313" key="1">
    <source>
        <dbReference type="EMBL" id="GFH56422.1"/>
    </source>
</evidence>
<gene>
    <name evidence="1" type="ORF">CTEN210_12898</name>
</gene>
<protein>
    <submittedName>
        <fullName evidence="1">Uncharacterized protein</fullName>
    </submittedName>
</protein>
<name>A0AAD3D2J3_9STRA</name>
<dbReference type="AlphaFoldDB" id="A0AAD3D2J3"/>
<sequence>MASSNKPPAMLRGSHIAAMKNISQQKREREAPPVERFTSKEDMRVADILLQIKNTDLFLEKDGEDIRQIKEEGLNEAYFASKLEASKYQDVEEIQYYEDDDSIPQEFYRERN</sequence>
<evidence type="ECO:0000313" key="2">
    <source>
        <dbReference type="Proteomes" id="UP001054902"/>
    </source>
</evidence>
<dbReference type="EMBL" id="BLLK01000052">
    <property type="protein sequence ID" value="GFH56422.1"/>
    <property type="molecule type" value="Genomic_DNA"/>
</dbReference>